<keyword evidence="3 4" id="KW-0732">Signal</keyword>
<comment type="subcellular location">
    <subcellularLocation>
        <location evidence="1">Periplasm</location>
    </subcellularLocation>
</comment>
<dbReference type="AlphaFoldDB" id="A0A3S4GEV1"/>
<dbReference type="RefSeq" id="WP_126148542.1">
    <property type="nucleotide sequence ID" value="NZ_JBHTMH010000006.1"/>
</dbReference>
<dbReference type="SUPFAM" id="SSF53850">
    <property type="entry name" value="Periplasmic binding protein-like II"/>
    <property type="match status" value="1"/>
</dbReference>
<dbReference type="Proteomes" id="UP000268844">
    <property type="component" value="Unassembled WGS sequence"/>
</dbReference>
<dbReference type="PANTHER" id="PTHR30024">
    <property type="entry name" value="ALIPHATIC SULFONATES-BINDING PROTEIN-RELATED"/>
    <property type="match status" value="1"/>
</dbReference>
<sequence length="326" mass="34065">MITNRRSAILLAATCLTLAGMGTAAAQDLDKVRVGVFPSSSALPYYIALDRGYFAGQGIEVETVILSTHPLIIQSLVTGDIDVASNVVTLEGANIVARRPDTLKYIAINGQNAEYITEQFVVPADSEAETLADLEGARLFSAPGPANMGAAIAVLSEIGLEEGADYTMQEQPMGNHIGAIQSGSFEGGYTLEPLATNMIAQGIAKRLEAGVISTYLLGDAQAEAYAAGAAFSSSFIGDKADVAARFAAAWALAVEDANNDPSARELLAGDMNVPPDLVRTVPLAHFVMASDLTEDDIADFQKFVDVGVDLGVVPTTVDASTLLTSY</sequence>
<feature type="chain" id="PRO_5018727947" evidence="4">
    <location>
        <begin position="27"/>
        <end position="326"/>
    </location>
</feature>
<organism evidence="6 7">
    <name type="scientific">Devosia equisanguinis</name>
    <dbReference type="NCBI Taxonomy" id="2490941"/>
    <lineage>
        <taxon>Bacteria</taxon>
        <taxon>Pseudomonadati</taxon>
        <taxon>Pseudomonadota</taxon>
        <taxon>Alphaproteobacteria</taxon>
        <taxon>Hyphomicrobiales</taxon>
        <taxon>Devosiaceae</taxon>
        <taxon>Devosia</taxon>
    </lineage>
</organism>
<gene>
    <name evidence="6" type="ORF">DEVEQU_00026</name>
</gene>
<evidence type="ECO:0000313" key="6">
    <source>
        <dbReference type="EMBL" id="VDS02907.1"/>
    </source>
</evidence>
<evidence type="ECO:0000256" key="3">
    <source>
        <dbReference type="ARBA" id="ARBA00022729"/>
    </source>
</evidence>
<feature type="domain" description="SsuA/THI5-like" evidence="5">
    <location>
        <begin position="43"/>
        <end position="262"/>
    </location>
</feature>
<feature type="signal peptide" evidence="4">
    <location>
        <begin position="1"/>
        <end position="26"/>
    </location>
</feature>
<dbReference type="EMBL" id="UZWD01000004">
    <property type="protein sequence ID" value="VDS02907.1"/>
    <property type="molecule type" value="Genomic_DNA"/>
</dbReference>
<dbReference type="GO" id="GO:0042918">
    <property type="term" value="P:alkanesulfonate transmembrane transport"/>
    <property type="evidence" value="ECO:0007669"/>
    <property type="project" value="TreeGrafter"/>
</dbReference>
<dbReference type="OrthoDB" id="9815602at2"/>
<evidence type="ECO:0000256" key="1">
    <source>
        <dbReference type="ARBA" id="ARBA00004418"/>
    </source>
</evidence>
<dbReference type="Pfam" id="PF09084">
    <property type="entry name" value="NMT1"/>
    <property type="match status" value="1"/>
</dbReference>
<comment type="similarity">
    <text evidence="2">Belongs to the bacterial solute-binding protein SsuA/TauA family.</text>
</comment>
<dbReference type="GO" id="GO:0042597">
    <property type="term" value="C:periplasmic space"/>
    <property type="evidence" value="ECO:0007669"/>
    <property type="project" value="UniProtKB-SubCell"/>
</dbReference>
<protein>
    <submittedName>
        <fullName evidence="6">NMT1/THI5 like protein</fullName>
    </submittedName>
</protein>
<name>A0A3S4GEV1_9HYPH</name>
<evidence type="ECO:0000259" key="5">
    <source>
        <dbReference type="Pfam" id="PF09084"/>
    </source>
</evidence>
<accession>A0A3S4GEV1</accession>
<reference evidence="6 7" key="1">
    <citation type="submission" date="2018-12" db="EMBL/GenBank/DDBJ databases">
        <authorList>
            <person name="Criscuolo A."/>
        </authorList>
    </citation>
    <scope>NUCLEOTIDE SEQUENCE [LARGE SCALE GENOMIC DNA]</scope>
    <source>
        <strain evidence="6">ACIP1116281</strain>
    </source>
</reference>
<dbReference type="PANTHER" id="PTHR30024:SF47">
    <property type="entry name" value="TAURINE-BINDING PERIPLASMIC PROTEIN"/>
    <property type="match status" value="1"/>
</dbReference>
<evidence type="ECO:0000256" key="2">
    <source>
        <dbReference type="ARBA" id="ARBA00010742"/>
    </source>
</evidence>
<dbReference type="Gene3D" id="3.40.190.10">
    <property type="entry name" value="Periplasmic binding protein-like II"/>
    <property type="match status" value="2"/>
</dbReference>
<dbReference type="InterPro" id="IPR015168">
    <property type="entry name" value="SsuA/THI5"/>
</dbReference>
<proteinExistence type="inferred from homology"/>
<evidence type="ECO:0000313" key="7">
    <source>
        <dbReference type="Proteomes" id="UP000268844"/>
    </source>
</evidence>
<evidence type="ECO:0000256" key="4">
    <source>
        <dbReference type="SAM" id="SignalP"/>
    </source>
</evidence>
<keyword evidence="7" id="KW-1185">Reference proteome</keyword>